<dbReference type="GO" id="GO:0097352">
    <property type="term" value="P:autophagosome maturation"/>
    <property type="evidence" value="ECO:0007669"/>
    <property type="project" value="TreeGrafter"/>
</dbReference>
<reference evidence="2" key="1">
    <citation type="submission" date="2022-08" db="EMBL/GenBank/DDBJ databases">
        <title>Novel sulphate-reducing endosymbionts in the free-living metamonad Anaeramoeba.</title>
        <authorList>
            <person name="Jerlstrom-Hultqvist J."/>
            <person name="Cepicka I."/>
            <person name="Gallot-Lavallee L."/>
            <person name="Salas-Leiva D."/>
            <person name="Curtis B.A."/>
            <person name="Zahonova K."/>
            <person name="Pipaliya S."/>
            <person name="Dacks J."/>
            <person name="Roger A.J."/>
        </authorList>
    </citation>
    <scope>NUCLEOTIDE SEQUENCE</scope>
    <source>
        <strain evidence="2">Busselton2</strain>
    </source>
</reference>
<dbReference type="PANTHER" id="PTHR31139:SF4">
    <property type="entry name" value="ECTOPIC P GRANULES PROTEIN 5 HOMOLOG"/>
    <property type="match status" value="1"/>
</dbReference>
<evidence type="ECO:0000256" key="1">
    <source>
        <dbReference type="SAM" id="MobiDB-lite"/>
    </source>
</evidence>
<dbReference type="PANTHER" id="PTHR31139">
    <property type="entry name" value="ECTOPIC P GRANULES PROTEIN 5 HOMOLOG"/>
    <property type="match status" value="1"/>
</dbReference>
<feature type="region of interest" description="Disordered" evidence="1">
    <location>
        <begin position="625"/>
        <end position="648"/>
    </location>
</feature>
<organism evidence="2 3">
    <name type="scientific">Anaeramoeba flamelloides</name>
    <dbReference type="NCBI Taxonomy" id="1746091"/>
    <lineage>
        <taxon>Eukaryota</taxon>
        <taxon>Metamonada</taxon>
        <taxon>Anaeramoebidae</taxon>
        <taxon>Anaeramoeba</taxon>
    </lineage>
</organism>
<feature type="compositionally biased region" description="Basic and acidic residues" evidence="1">
    <location>
        <begin position="362"/>
        <end position="380"/>
    </location>
</feature>
<proteinExistence type="predicted"/>
<comment type="caution">
    <text evidence="2">The sequence shown here is derived from an EMBL/GenBank/DDBJ whole genome shotgun (WGS) entry which is preliminary data.</text>
</comment>
<name>A0AAV7ZEY6_9EUKA</name>
<protein>
    <submittedName>
        <fullName evidence="2">Ectopic p granules protein 5</fullName>
    </submittedName>
</protein>
<feature type="region of interest" description="Disordered" evidence="1">
    <location>
        <begin position="355"/>
        <end position="384"/>
    </location>
</feature>
<dbReference type="GO" id="GO:0005737">
    <property type="term" value="C:cytoplasm"/>
    <property type="evidence" value="ECO:0007669"/>
    <property type="project" value="TreeGrafter"/>
</dbReference>
<dbReference type="Proteomes" id="UP001146793">
    <property type="component" value="Unassembled WGS sequence"/>
</dbReference>
<dbReference type="InterPro" id="IPR051436">
    <property type="entry name" value="Autophagy-related_EPG5"/>
</dbReference>
<gene>
    <name evidence="2" type="ORF">M0812_14977</name>
</gene>
<evidence type="ECO:0000313" key="2">
    <source>
        <dbReference type="EMBL" id="KAJ3438962.1"/>
    </source>
</evidence>
<accession>A0AAV7ZEY6</accession>
<dbReference type="EMBL" id="JANTQA010000032">
    <property type="protein sequence ID" value="KAJ3438962.1"/>
    <property type="molecule type" value="Genomic_DNA"/>
</dbReference>
<evidence type="ECO:0000313" key="3">
    <source>
        <dbReference type="Proteomes" id="UP001146793"/>
    </source>
</evidence>
<sequence length="2466" mass="289694">MNLIPPENFLLQRYPIFLNRLVSQPTNSHKLLSQYSLYTEKKRILDSNIEQKKKYVEGISFDLYRKETKTQHQTKSCPKGGSVSASVSYEVIYFDQGKANRLREQFDQLQKLVHEDLSSGSSQLLLAQSRLNVFFDKYTKITLKKEQNLDNLYLILDSCFNCYRLVYGKYSGDYTIMADLQKWISTLLVYLLQMGTAVERHYAVFQLYHLPGSGKWGHPLISVPEVFNEDVITDCFLRASMLLHPVVMNDKKVGHLQLNESDMIYYYKTLHINEVLKFALNTEGGLDPIKAAEFVANWLFLMEKAILKFSHFKEFRKFLGQDINSILILYLQYLTAIGAYNTETKQSNQKFEQQLQTISDQQQKEKENKNENENEKEKSESVNTQWTQTEFTDYPFWDRLVIDLFKHFSMVNDRSVFELVNNLPFNALRIESAFKLFQIVIAPMDSLNQIKSFDDWQIISNEIVNVKKDFQERNIKSNSCFYLFDMLTNLATYQNDFQLANCVCYELFNTIKLCCTKKRLEIRPLLIALKRLCLHFPDLISYLLGRIPVAIQIMKEDIFLVFNSLSFQTWKPRLEDLKIFLMLLDCNDPDSIQFRFIMFLLENIRYELNRIPIERLLNQNQNEIEKENETDENSKVVSSKDSSPKNLSKKEIKSLKKMEKKKLKQLKKIQKKKKFIEDLSWLEITPGIGPDPRIFRMYNAGSYEENWIMEEIQMKLVIQILEISQKFKKNKECCEWCWRVLYKFTTYNNFGNPTGKLFDYPVDSKYKSIGHHFKDISKIKDPIFAYFLLKFCKIDELNIKKQLFEILFKNKEYYSAAHVLYILLPGLITEQLGSSEGTNKFEAPCSELFLLLNMVLKNTNTINTHPPFESVPNKKKKKQVKPDWKFSNLFESLASSTIILRRINEMGLKNKNVPSETEQSAINSRLKSIDFLQFWLTYITFKPGWNSNNENLHILNSLFKISYLCGYREIIVAFVKSKFKEVLTKGKNKKKKFQELKQKNESLIQTGKSFAGKTRKRLMNSYPWYYFEILLCELLWKVPEFEKISNLWNSLGKNDKSTKKFLKNNKIKENFNIIDMWLEFALELVHKTVLLPLVLQVILSLYFFTNLDNVTIPINQKNNNNNNEMPKFENPTNKNWNGGDLITLNGKKKEKFLEEIKKKINNEKQNNFKLKEKKKKIIRPNNQVMKDVLEFAQDLFNINDLNKIFSKYQNTPKRIFLLKIIIDSIVKQSNMLEKPVNETTGEDYLKKNHNILWWGLTTLEPVLQEAVLSYTMFNNVKNYLSYLSTGKFVQIPRYIPNKPNNILITHLPQRDIEKEMEAVNMKEQLVNSTFYDRFKEIPEDTGYGNLELIQKKIEAKLNSFSSEVNKFEHHKSKHQNMDNQFLAMARNLWENQPTTHHATRTCHWTTRDSEGNTHHHSQTIHFTFHITQIVMNTSVNQQMLANRSKVLQYTDYRQNPNNTFDEDLKLGIMIFEFFVSFLLENYPLEMQTGENLCVTLGGNWFFTILNYELNNAKLTAYPPFENFSKQSIFTLGENFIKTNSDFIPKMIDLMEKNTRAIVKAYPYFNPNLNPLTFTQNFNYLINIFLKTKNPAYEHPLSRFLLSNWFQTMKGLVNSQKLELKQWDIFNQELLVALLSSSVETIFKISKRFFHFCVNSLNFYLKFEFPSYLDQITKGIFSLVLEQKTNSKIWKVFKDSSMLFATSNLEVVQDLAQFSYNTFIATLSQQLLPRKKNLYWIMDDKMVKNICKYFFQNVAYSLLNINQNLLTENNILITSDLVFSLYSPFVITRFDYNGQGISLFDKADDSKITKVVSFMCNHLNNLHQKFPSTLNDLLQFLVSKICGNYNNPYIVSKVTQLFATIPNWNLTFPSLVNLHSVTELISSPYHLLVRNIYSRINWTQTENLILNLPNGNVQQTEQTQNNTNSINEEQKNIFYSLLFQSFVQLTDKYTDFQNNQLSSDWLGCLQKIAPCFINSQYPDTGMHWQNLKFDAMFKILDEMYIDPKIVKFDLNVYNNKKYLLSIYQYPQSIDSPETRFFAKYQLLKNIFQIENPNNTQKFSSFLMCVVHLLNKSSHLIRIKEKILTKRKWYGAKKKIIENVNIDRFSNISQIQESSFSLVLNNVKILYSELWRVTLIHPNSFVETSKLLLNFLSTIEETSILDVLVENILQFEKSNPLTSLPIINNICQLQSNNLLLKIMFIESSLYNYFNANGTLGQLLQVYNLIDISESTFFDLCSSNYAVFTMYYYVLVKIFENQGNLEISMAKSYFQKLSEAIVAMPLELGSESKWFILFQIWFNLILYMLKFNEKSLAGYISAKLEQILSKLEDLTKKKPKPTSLNYTKEDNFKGFTNQIKLSIQAMITFFYAIMGYSKNDILSKEKHTKKDVKQAENKIKSFNKLNSNKDFPTYEKKISTLSIKLTKIKNNLTPRDCSETMSIILKQFISVKDYKFLSALLDTEFETFAWINN</sequence>